<dbReference type="RefSeq" id="WP_407326685.1">
    <property type="nucleotide sequence ID" value="NZ_CP136865.1"/>
</dbReference>
<gene>
    <name evidence="2" type="ORF">R0137_12170</name>
</gene>
<evidence type="ECO:0008006" key="4">
    <source>
        <dbReference type="Google" id="ProtNLM"/>
    </source>
</evidence>
<keyword evidence="1" id="KW-1133">Transmembrane helix</keyword>
<evidence type="ECO:0000313" key="2">
    <source>
        <dbReference type="EMBL" id="WOJ95993.1"/>
    </source>
</evidence>
<protein>
    <recommendedName>
        <fullName evidence="4">DUF4760 domain-containing protein</fullName>
    </recommendedName>
</protein>
<organism evidence="2 3">
    <name type="scientific">Congregibacter brevis</name>
    <dbReference type="NCBI Taxonomy" id="3081201"/>
    <lineage>
        <taxon>Bacteria</taxon>
        <taxon>Pseudomonadati</taxon>
        <taxon>Pseudomonadota</taxon>
        <taxon>Gammaproteobacteria</taxon>
        <taxon>Cellvibrionales</taxon>
        <taxon>Halieaceae</taxon>
        <taxon>Congregibacter</taxon>
    </lineage>
</organism>
<accession>A0ABZ0IBA1</accession>
<proteinExistence type="predicted"/>
<dbReference type="Proteomes" id="UP001626549">
    <property type="component" value="Chromosome"/>
</dbReference>
<reference evidence="2 3" key="1">
    <citation type="submission" date="2023-10" db="EMBL/GenBank/DDBJ databases">
        <title>Two novel species belonging to the OM43/NOR5 clade.</title>
        <authorList>
            <person name="Park M."/>
        </authorList>
    </citation>
    <scope>NUCLEOTIDE SEQUENCE [LARGE SCALE GENOMIC DNA]</scope>
    <source>
        <strain evidence="2 3">IMCC45268</strain>
    </source>
</reference>
<keyword evidence="3" id="KW-1185">Reference proteome</keyword>
<evidence type="ECO:0000256" key="1">
    <source>
        <dbReference type="SAM" id="Phobius"/>
    </source>
</evidence>
<feature type="transmembrane region" description="Helical" evidence="1">
    <location>
        <begin position="12"/>
        <end position="29"/>
    </location>
</feature>
<dbReference type="EMBL" id="CP136865">
    <property type="protein sequence ID" value="WOJ95993.1"/>
    <property type="molecule type" value="Genomic_DNA"/>
</dbReference>
<name>A0ABZ0IBA1_9GAMM</name>
<evidence type="ECO:0000313" key="3">
    <source>
        <dbReference type="Proteomes" id="UP001626549"/>
    </source>
</evidence>
<keyword evidence="1" id="KW-0812">Transmembrane</keyword>
<sequence>MDLTLEDWAYIAQIVGVVLVIVTLIYLAAQVKQGTQLLLSEARQVSLNTDQGGVYKFIEFPKLGQCMSSSRAATFEDKTQLMFWIIAQMRAREHEWLQYQSGALDGDAWLSYRDVIYFILGTARARQMWGLCRGYFNEGFVQMVEEMTKDVPLTDFWEALEAVD</sequence>
<keyword evidence="1" id="KW-0472">Membrane</keyword>